<name>A0AAU0USN2_9FIRM</name>
<feature type="modified residue" description="N6-lipoyllysine" evidence="2">
    <location>
        <position position="68"/>
    </location>
</feature>
<reference evidence="4 5" key="1">
    <citation type="submission" date="2023-04" db="EMBL/GenBank/DDBJ databases">
        <authorList>
            <person name="Hsu D."/>
        </authorList>
    </citation>
    <scope>NUCLEOTIDE SEQUENCE [LARGE SCALE GENOMIC DNA]</scope>
    <source>
        <strain evidence="4 5">MK1</strain>
    </source>
</reference>
<dbReference type="Pfam" id="PF01597">
    <property type="entry name" value="GCV_H"/>
    <property type="match status" value="1"/>
</dbReference>
<dbReference type="InterPro" id="IPR002930">
    <property type="entry name" value="GCV_H"/>
</dbReference>
<dbReference type="GO" id="GO:0005960">
    <property type="term" value="C:glycine cleavage complex"/>
    <property type="evidence" value="ECO:0007669"/>
    <property type="project" value="InterPro"/>
</dbReference>
<dbReference type="EMBL" id="CP121694">
    <property type="protein sequence ID" value="WRO23294.1"/>
    <property type="molecule type" value="Genomic_DNA"/>
</dbReference>
<dbReference type="RefSeq" id="WP_366922676.1">
    <property type="nucleotide sequence ID" value="NZ_CP121694.1"/>
</dbReference>
<dbReference type="InterPro" id="IPR000089">
    <property type="entry name" value="Biotin_lipoyl"/>
</dbReference>
<dbReference type="GO" id="GO:0005829">
    <property type="term" value="C:cytosol"/>
    <property type="evidence" value="ECO:0007669"/>
    <property type="project" value="TreeGrafter"/>
</dbReference>
<dbReference type="KEGG" id="dbc:MFMK1_003151"/>
<organism evidence="4 5">
    <name type="scientific">Metallumcola ferriviriculae</name>
    <dbReference type="NCBI Taxonomy" id="3039180"/>
    <lineage>
        <taxon>Bacteria</taxon>
        <taxon>Bacillati</taxon>
        <taxon>Bacillota</taxon>
        <taxon>Clostridia</taxon>
        <taxon>Neomoorellales</taxon>
        <taxon>Desulfitibacteraceae</taxon>
        <taxon>Metallumcola</taxon>
    </lineage>
</organism>
<dbReference type="PROSITE" id="PS50968">
    <property type="entry name" value="BIOTINYL_LIPOYL"/>
    <property type="match status" value="1"/>
</dbReference>
<keyword evidence="5" id="KW-1185">Reference proteome</keyword>
<dbReference type="AlphaFoldDB" id="A0AAU0USN2"/>
<dbReference type="Gene3D" id="2.40.50.100">
    <property type="match status" value="1"/>
</dbReference>
<accession>A0AAU0USN2</accession>
<dbReference type="NCBIfam" id="NF002270">
    <property type="entry name" value="PRK01202.1"/>
    <property type="match status" value="1"/>
</dbReference>
<comment type="similarity">
    <text evidence="2">Belongs to the GcvH family.</text>
</comment>
<evidence type="ECO:0000313" key="4">
    <source>
        <dbReference type="EMBL" id="WRO23294.1"/>
    </source>
</evidence>
<dbReference type="GO" id="GO:0009249">
    <property type="term" value="P:protein lipoylation"/>
    <property type="evidence" value="ECO:0007669"/>
    <property type="project" value="TreeGrafter"/>
</dbReference>
<evidence type="ECO:0000256" key="2">
    <source>
        <dbReference type="HAMAP-Rule" id="MF_00272"/>
    </source>
</evidence>
<gene>
    <name evidence="2 4" type="primary">gcvH</name>
    <name evidence="4" type="ORF">MFMK1_003151</name>
</gene>
<dbReference type="PANTHER" id="PTHR11715">
    <property type="entry name" value="GLYCINE CLEAVAGE SYSTEM H PROTEIN"/>
    <property type="match status" value="1"/>
</dbReference>
<proteinExistence type="inferred from homology"/>
<protein>
    <recommendedName>
        <fullName evidence="2">Glycine cleavage system H protein</fullName>
    </recommendedName>
</protein>
<comment type="function">
    <text evidence="2">The glycine cleavage system catalyzes the degradation of glycine. The H protein shuttles the methylamine group of glycine from the P protein to the T protein.</text>
</comment>
<dbReference type="SUPFAM" id="SSF51230">
    <property type="entry name" value="Single hybrid motif"/>
    <property type="match status" value="1"/>
</dbReference>
<dbReference type="InterPro" id="IPR033753">
    <property type="entry name" value="GCV_H/Fam206"/>
</dbReference>
<comment type="cofactor">
    <cofactor evidence="2">
        <name>(R)-lipoate</name>
        <dbReference type="ChEBI" id="CHEBI:83088"/>
    </cofactor>
    <text evidence="2">Binds 1 lipoyl cofactor covalently.</text>
</comment>
<sequence length="138" mass="15581">MQLGSYTFPDDLYYDENHGWAKVDGDLVILGLSDFSQQLAGTFIHIKLPKLGKSTKQGKPVSSIESGKWVGRIYAPVTGEVVEINEDLKKKAEIINNDPYDQGWICKIKMADPAELDNLLHGDKVKEFYEAEIEKHKK</sequence>
<dbReference type="InterPro" id="IPR011053">
    <property type="entry name" value="Single_hybrid_motif"/>
</dbReference>
<evidence type="ECO:0000259" key="3">
    <source>
        <dbReference type="PROSITE" id="PS50968"/>
    </source>
</evidence>
<comment type="subunit">
    <text evidence="2">The glycine cleavage system is composed of four proteins: P, T, L and H.</text>
</comment>
<evidence type="ECO:0000256" key="1">
    <source>
        <dbReference type="ARBA" id="ARBA00022823"/>
    </source>
</evidence>
<dbReference type="Proteomes" id="UP001329915">
    <property type="component" value="Chromosome"/>
</dbReference>
<dbReference type="PANTHER" id="PTHR11715:SF3">
    <property type="entry name" value="GLYCINE CLEAVAGE SYSTEM H PROTEIN-RELATED"/>
    <property type="match status" value="1"/>
</dbReference>
<feature type="domain" description="Lipoyl-binding" evidence="3">
    <location>
        <begin position="27"/>
        <end position="109"/>
    </location>
</feature>
<keyword evidence="1 2" id="KW-0450">Lipoyl</keyword>
<dbReference type="HAMAP" id="MF_00272">
    <property type="entry name" value="GcvH"/>
    <property type="match status" value="1"/>
</dbReference>
<dbReference type="CDD" id="cd06848">
    <property type="entry name" value="GCS_H"/>
    <property type="match status" value="1"/>
</dbReference>
<dbReference type="GO" id="GO:0019464">
    <property type="term" value="P:glycine decarboxylation via glycine cleavage system"/>
    <property type="evidence" value="ECO:0007669"/>
    <property type="project" value="UniProtKB-UniRule"/>
</dbReference>
<evidence type="ECO:0000313" key="5">
    <source>
        <dbReference type="Proteomes" id="UP001329915"/>
    </source>
</evidence>